<keyword evidence="8" id="KW-0675">Receptor</keyword>
<evidence type="ECO:0000256" key="2">
    <source>
        <dbReference type="ARBA" id="ARBA00022475"/>
    </source>
</evidence>
<proteinExistence type="predicted"/>
<keyword evidence="6 11" id="KW-0472">Membrane</keyword>
<comment type="caution">
    <text evidence="14">The sequence shown here is derived from an EMBL/GenBank/DDBJ whole genome shotgun (WGS) entry which is preliminary data.</text>
</comment>
<dbReference type="GO" id="GO:0007166">
    <property type="term" value="P:cell surface receptor signaling pathway"/>
    <property type="evidence" value="ECO:0007669"/>
    <property type="project" value="TreeGrafter"/>
</dbReference>
<comment type="subcellular location">
    <subcellularLocation>
        <location evidence="1">Cell membrane</location>
        <topology evidence="1">Single-pass type I membrane protein</topology>
    </subcellularLocation>
</comment>
<dbReference type="EMBL" id="JAAVVJ010000010">
    <property type="protein sequence ID" value="KAF7213270.1"/>
    <property type="molecule type" value="Genomic_DNA"/>
</dbReference>
<dbReference type="Pfam" id="PF22705">
    <property type="entry name" value="C2-set_3"/>
    <property type="match status" value="1"/>
</dbReference>
<keyword evidence="2" id="KW-1003">Cell membrane</keyword>
<dbReference type="GO" id="GO:0042102">
    <property type="term" value="P:positive regulation of T cell proliferation"/>
    <property type="evidence" value="ECO:0007669"/>
    <property type="project" value="TreeGrafter"/>
</dbReference>
<evidence type="ECO:0000256" key="4">
    <source>
        <dbReference type="ARBA" id="ARBA00022729"/>
    </source>
</evidence>
<protein>
    <submittedName>
        <fullName evidence="14">Transcript variant X1</fullName>
    </submittedName>
</protein>
<dbReference type="GO" id="GO:0006955">
    <property type="term" value="P:immune response"/>
    <property type="evidence" value="ECO:0007669"/>
    <property type="project" value="TreeGrafter"/>
</dbReference>
<dbReference type="Pfam" id="PF07686">
    <property type="entry name" value="V-set"/>
    <property type="match status" value="1"/>
</dbReference>
<evidence type="ECO:0000256" key="5">
    <source>
        <dbReference type="ARBA" id="ARBA00022989"/>
    </source>
</evidence>
<dbReference type="InterPro" id="IPR003599">
    <property type="entry name" value="Ig_sub"/>
</dbReference>
<dbReference type="InterPro" id="IPR013783">
    <property type="entry name" value="Ig-like_fold"/>
</dbReference>
<dbReference type="Proteomes" id="UP000822369">
    <property type="component" value="Chromosome 10"/>
</dbReference>
<feature type="domain" description="Ig-like" evidence="13">
    <location>
        <begin position="38"/>
        <end position="139"/>
    </location>
</feature>
<evidence type="ECO:0000313" key="15">
    <source>
        <dbReference type="Proteomes" id="UP000822369"/>
    </source>
</evidence>
<feature type="signal peptide" evidence="12">
    <location>
        <begin position="1"/>
        <end position="23"/>
    </location>
</feature>
<evidence type="ECO:0000256" key="8">
    <source>
        <dbReference type="ARBA" id="ARBA00023170"/>
    </source>
</evidence>
<feature type="domain" description="Ig-like" evidence="13">
    <location>
        <begin position="145"/>
        <end position="234"/>
    </location>
</feature>
<dbReference type="GO" id="GO:0031295">
    <property type="term" value="P:T cell costimulation"/>
    <property type="evidence" value="ECO:0007669"/>
    <property type="project" value="TreeGrafter"/>
</dbReference>
<dbReference type="PANTHER" id="PTHR25466:SF14">
    <property type="entry name" value="BUTYROPHILIN SUBFAMILY 2 MEMBER A2-LIKE-RELATED"/>
    <property type="match status" value="1"/>
</dbReference>
<feature type="chain" id="PRO_5038994568" evidence="12">
    <location>
        <begin position="24"/>
        <end position="313"/>
    </location>
</feature>
<evidence type="ECO:0000256" key="10">
    <source>
        <dbReference type="ARBA" id="ARBA00023319"/>
    </source>
</evidence>
<evidence type="ECO:0000256" key="12">
    <source>
        <dbReference type="SAM" id="SignalP"/>
    </source>
</evidence>
<dbReference type="InterPro" id="IPR036179">
    <property type="entry name" value="Ig-like_dom_sf"/>
</dbReference>
<keyword evidence="3 11" id="KW-0812">Transmembrane</keyword>
<dbReference type="InterPro" id="IPR013106">
    <property type="entry name" value="Ig_V-set"/>
</dbReference>
<keyword evidence="9" id="KW-0325">Glycoprotein</keyword>
<keyword evidence="10" id="KW-0393">Immunoglobulin domain</keyword>
<dbReference type="SMART" id="SM00409">
    <property type="entry name" value="IG"/>
    <property type="match status" value="1"/>
</dbReference>
<accession>A0A9D2Y3E4</accession>
<evidence type="ECO:0000313" key="14">
    <source>
        <dbReference type="EMBL" id="KAF7213270.1"/>
    </source>
</evidence>
<dbReference type="InterPro" id="IPR007110">
    <property type="entry name" value="Ig-like_dom"/>
</dbReference>
<evidence type="ECO:0000256" key="6">
    <source>
        <dbReference type="ARBA" id="ARBA00023136"/>
    </source>
</evidence>
<feature type="non-terminal residue" evidence="14">
    <location>
        <position position="1"/>
    </location>
</feature>
<gene>
    <name evidence="14" type="ORF">G4P62_007840</name>
</gene>
<reference evidence="14" key="1">
    <citation type="submission" date="2020-03" db="EMBL/GenBank/DDBJ databases">
        <title>Intra-Species Differences in Population Size shape Life History and Genome Evolution.</title>
        <authorList>
            <person name="Willemsen D."/>
            <person name="Cui R."/>
            <person name="Valenzano D.R."/>
        </authorList>
    </citation>
    <scope>NUCLEOTIDE SEQUENCE</scope>
    <source>
        <strain evidence="14">GRZ</strain>
        <tissue evidence="14">Whole</tissue>
    </source>
</reference>
<organism evidence="14 15">
    <name type="scientific">Nothobranchius furzeri</name>
    <name type="common">Turquoise killifish</name>
    <dbReference type="NCBI Taxonomy" id="105023"/>
    <lineage>
        <taxon>Eukaryota</taxon>
        <taxon>Metazoa</taxon>
        <taxon>Chordata</taxon>
        <taxon>Craniata</taxon>
        <taxon>Vertebrata</taxon>
        <taxon>Euteleostomi</taxon>
        <taxon>Actinopterygii</taxon>
        <taxon>Neopterygii</taxon>
        <taxon>Teleostei</taxon>
        <taxon>Neoteleostei</taxon>
        <taxon>Acanthomorphata</taxon>
        <taxon>Ovalentaria</taxon>
        <taxon>Atherinomorphae</taxon>
        <taxon>Cyprinodontiformes</taxon>
        <taxon>Nothobranchiidae</taxon>
        <taxon>Nothobranchius</taxon>
    </lineage>
</organism>
<feature type="transmembrane region" description="Helical" evidence="11">
    <location>
        <begin position="254"/>
        <end position="274"/>
    </location>
</feature>
<dbReference type="GO" id="GO:0009897">
    <property type="term" value="C:external side of plasma membrane"/>
    <property type="evidence" value="ECO:0007669"/>
    <property type="project" value="TreeGrafter"/>
</dbReference>
<evidence type="ECO:0000256" key="9">
    <source>
        <dbReference type="ARBA" id="ARBA00023180"/>
    </source>
</evidence>
<dbReference type="Gene3D" id="2.60.40.10">
    <property type="entry name" value="Immunoglobulins"/>
    <property type="match status" value="2"/>
</dbReference>
<sequence length="313" mass="33952">MASHAALYVLSVLLFSAGAGVSGFVKIACNDRTVGQIGQPSLLNCVVKPTQDTTDIDIVNVKWKRSGDAESFLNCHQDEGCTGTWPGYRFADFSSEWDSKNTNISLLITNTQVKDEAKYTCYVYTDSGDDEVDVDLQVTAKYSLPNVSLVPEKKNPNSKEALLCKASGGYPKGTIRWFDENNETISAETEVKTMDNGLFELSSKLVSLNGSTFSNYTCIVFNSSGGKENEGKIQTSNFLGFEGTPSPVVKTPNVVAGVLVIGSLIVGLLLLLLIRRRRAQQARRLSAAPLMAPHHREGPARGSEADVLVFSLQ</sequence>
<dbReference type="SUPFAM" id="SSF48726">
    <property type="entry name" value="Immunoglobulin"/>
    <property type="match status" value="2"/>
</dbReference>
<evidence type="ECO:0000256" key="7">
    <source>
        <dbReference type="ARBA" id="ARBA00023157"/>
    </source>
</evidence>
<dbReference type="PROSITE" id="PS50835">
    <property type="entry name" value="IG_LIKE"/>
    <property type="match status" value="2"/>
</dbReference>
<dbReference type="GO" id="GO:0042130">
    <property type="term" value="P:negative regulation of T cell proliferation"/>
    <property type="evidence" value="ECO:0007669"/>
    <property type="project" value="TreeGrafter"/>
</dbReference>
<dbReference type="AlphaFoldDB" id="A0A9D2Y3E4"/>
<evidence type="ECO:0000256" key="1">
    <source>
        <dbReference type="ARBA" id="ARBA00004251"/>
    </source>
</evidence>
<keyword evidence="7" id="KW-1015">Disulfide bond</keyword>
<dbReference type="GO" id="GO:0071222">
    <property type="term" value="P:cellular response to lipopolysaccharide"/>
    <property type="evidence" value="ECO:0007669"/>
    <property type="project" value="TreeGrafter"/>
</dbReference>
<evidence type="ECO:0000259" key="13">
    <source>
        <dbReference type="PROSITE" id="PS50835"/>
    </source>
</evidence>
<dbReference type="PANTHER" id="PTHR25466">
    <property type="entry name" value="T-LYMPHOCYTE ACTIVATION ANTIGEN"/>
    <property type="match status" value="1"/>
</dbReference>
<keyword evidence="4 12" id="KW-0732">Signal</keyword>
<evidence type="ECO:0000256" key="3">
    <source>
        <dbReference type="ARBA" id="ARBA00022692"/>
    </source>
</evidence>
<dbReference type="InterPro" id="IPR053896">
    <property type="entry name" value="BTN3A2-like_Ig-C"/>
</dbReference>
<dbReference type="InterPro" id="IPR051713">
    <property type="entry name" value="T-cell_Activation_Regulation"/>
</dbReference>
<keyword evidence="5 11" id="KW-1133">Transmembrane helix</keyword>
<name>A0A9D2Y3E4_NOTFU</name>
<evidence type="ECO:0000256" key="11">
    <source>
        <dbReference type="SAM" id="Phobius"/>
    </source>
</evidence>